<organism evidence="1 2">
    <name type="scientific">Mytilus coruscus</name>
    <name type="common">Sea mussel</name>
    <dbReference type="NCBI Taxonomy" id="42192"/>
    <lineage>
        <taxon>Eukaryota</taxon>
        <taxon>Metazoa</taxon>
        <taxon>Spiralia</taxon>
        <taxon>Lophotrochozoa</taxon>
        <taxon>Mollusca</taxon>
        <taxon>Bivalvia</taxon>
        <taxon>Autobranchia</taxon>
        <taxon>Pteriomorphia</taxon>
        <taxon>Mytilida</taxon>
        <taxon>Mytiloidea</taxon>
        <taxon>Mytilidae</taxon>
        <taxon>Mytilinae</taxon>
        <taxon>Mytilus</taxon>
    </lineage>
</organism>
<keyword evidence="2" id="KW-1185">Reference proteome</keyword>
<gene>
    <name evidence="1" type="ORF">MCOR_14178</name>
</gene>
<dbReference type="EMBL" id="CACVKT020002431">
    <property type="protein sequence ID" value="CAC5377920.1"/>
    <property type="molecule type" value="Genomic_DNA"/>
</dbReference>
<evidence type="ECO:0000313" key="1">
    <source>
        <dbReference type="EMBL" id="CAC5377920.1"/>
    </source>
</evidence>
<dbReference type="AlphaFoldDB" id="A0A6J8B3G9"/>
<protein>
    <submittedName>
        <fullName evidence="1">Uncharacterized protein</fullName>
    </submittedName>
</protein>
<sequence>MTEAKLIKYLQIPRKPLTGTQHLTPIINSDSKGTYLRDQVIHPIDKNIHWRCKPGTTIQDQLKWLKTNIKHKIQRVGDISVYIWSGTCNLTTRDKNGYISITSTDDDTIQLILDKLHECIETQLQQQIIKINDGIKYLNSTLGIKSPCFSVHLQSRRQR</sequence>
<accession>A0A6J8B3G9</accession>
<evidence type="ECO:0000313" key="2">
    <source>
        <dbReference type="Proteomes" id="UP000507470"/>
    </source>
</evidence>
<dbReference type="Proteomes" id="UP000507470">
    <property type="component" value="Unassembled WGS sequence"/>
</dbReference>
<reference evidence="1 2" key="1">
    <citation type="submission" date="2020-06" db="EMBL/GenBank/DDBJ databases">
        <authorList>
            <person name="Li R."/>
            <person name="Bekaert M."/>
        </authorList>
    </citation>
    <scope>NUCLEOTIDE SEQUENCE [LARGE SCALE GENOMIC DNA]</scope>
    <source>
        <strain evidence="2">wild</strain>
    </source>
</reference>
<name>A0A6J8B3G9_MYTCO</name>
<proteinExistence type="predicted"/>